<gene>
    <name evidence="1" type="ORF">CVT26_004710</name>
</gene>
<dbReference type="AlphaFoldDB" id="A0A409XZ73"/>
<organism evidence="1 2">
    <name type="scientific">Gymnopilus dilepis</name>
    <dbReference type="NCBI Taxonomy" id="231916"/>
    <lineage>
        <taxon>Eukaryota</taxon>
        <taxon>Fungi</taxon>
        <taxon>Dikarya</taxon>
        <taxon>Basidiomycota</taxon>
        <taxon>Agaricomycotina</taxon>
        <taxon>Agaricomycetes</taxon>
        <taxon>Agaricomycetidae</taxon>
        <taxon>Agaricales</taxon>
        <taxon>Agaricineae</taxon>
        <taxon>Hymenogastraceae</taxon>
        <taxon>Gymnopilus</taxon>
    </lineage>
</organism>
<keyword evidence="2" id="KW-1185">Reference proteome</keyword>
<dbReference type="Proteomes" id="UP000284706">
    <property type="component" value="Unassembled WGS sequence"/>
</dbReference>
<sequence length="120" mass="13712">MLLGHNVIRISASFGTVAFSSLYLGPKPIRRNGFRCWALDKRNRSNEPFQWYYMAHEQMGYVVVSYEWSAFKYSAFSTLEGRPVASDLTSCKDRYTRTRYRELSAAVASAPTPPLPFLDA</sequence>
<reference evidence="1 2" key="1">
    <citation type="journal article" date="2018" name="Evol. Lett.">
        <title>Horizontal gene cluster transfer increased hallucinogenic mushroom diversity.</title>
        <authorList>
            <person name="Reynolds H.T."/>
            <person name="Vijayakumar V."/>
            <person name="Gluck-Thaler E."/>
            <person name="Korotkin H.B."/>
            <person name="Matheny P.B."/>
            <person name="Slot J.C."/>
        </authorList>
    </citation>
    <scope>NUCLEOTIDE SEQUENCE [LARGE SCALE GENOMIC DNA]</scope>
    <source>
        <strain evidence="1 2">SRW20</strain>
    </source>
</reference>
<evidence type="ECO:0000313" key="2">
    <source>
        <dbReference type="Proteomes" id="UP000284706"/>
    </source>
</evidence>
<name>A0A409XZ73_9AGAR</name>
<dbReference type="InParanoid" id="A0A409XZ73"/>
<comment type="caution">
    <text evidence="1">The sequence shown here is derived from an EMBL/GenBank/DDBJ whole genome shotgun (WGS) entry which is preliminary data.</text>
</comment>
<evidence type="ECO:0000313" key="1">
    <source>
        <dbReference type="EMBL" id="PPQ96078.1"/>
    </source>
</evidence>
<accession>A0A409XZ73</accession>
<protein>
    <submittedName>
        <fullName evidence="1">Uncharacterized protein</fullName>
    </submittedName>
</protein>
<dbReference type="EMBL" id="NHYE01001397">
    <property type="protein sequence ID" value="PPQ96078.1"/>
    <property type="molecule type" value="Genomic_DNA"/>
</dbReference>
<proteinExistence type="predicted"/>